<dbReference type="AlphaFoldDB" id="A0A926VCA8"/>
<dbReference type="RefSeq" id="WP_190463912.1">
    <property type="nucleotide sequence ID" value="NZ_JACJPW010000016.1"/>
</dbReference>
<dbReference type="EMBL" id="JACJPW010000016">
    <property type="protein sequence ID" value="MBD2181151.1"/>
    <property type="molecule type" value="Genomic_DNA"/>
</dbReference>
<comment type="caution">
    <text evidence="1">The sequence shown here is derived from an EMBL/GenBank/DDBJ whole genome shotgun (WGS) entry which is preliminary data.</text>
</comment>
<dbReference type="Proteomes" id="UP000641646">
    <property type="component" value="Unassembled WGS sequence"/>
</dbReference>
<evidence type="ECO:0000313" key="2">
    <source>
        <dbReference type="Proteomes" id="UP000641646"/>
    </source>
</evidence>
<gene>
    <name evidence="1" type="ORF">H6G03_08560</name>
</gene>
<evidence type="ECO:0000313" key="1">
    <source>
        <dbReference type="EMBL" id="MBD2181151.1"/>
    </source>
</evidence>
<keyword evidence="2" id="KW-1185">Reference proteome</keyword>
<reference evidence="1" key="1">
    <citation type="journal article" date="2015" name="ISME J.">
        <title>Draft Genome Sequence of Streptomyces incarnatus NRRL8089, which Produces the Nucleoside Antibiotic Sinefungin.</title>
        <authorList>
            <person name="Oshima K."/>
            <person name="Hattori M."/>
            <person name="Shimizu H."/>
            <person name="Fukuda K."/>
            <person name="Nemoto M."/>
            <person name="Inagaki K."/>
            <person name="Tamura T."/>
        </authorList>
    </citation>
    <scope>NUCLEOTIDE SEQUENCE</scope>
    <source>
        <strain evidence="1">FACHB-1375</strain>
    </source>
</reference>
<name>A0A926VCA8_9CYAN</name>
<accession>A0A926VCA8</accession>
<reference evidence="1" key="2">
    <citation type="submission" date="2020-08" db="EMBL/GenBank/DDBJ databases">
        <authorList>
            <person name="Chen M."/>
            <person name="Teng W."/>
            <person name="Zhao L."/>
            <person name="Hu C."/>
            <person name="Zhou Y."/>
            <person name="Han B."/>
            <person name="Song L."/>
            <person name="Shu W."/>
        </authorList>
    </citation>
    <scope>NUCLEOTIDE SEQUENCE</scope>
    <source>
        <strain evidence="1">FACHB-1375</strain>
    </source>
</reference>
<organism evidence="1 2">
    <name type="scientific">Aerosakkonema funiforme FACHB-1375</name>
    <dbReference type="NCBI Taxonomy" id="2949571"/>
    <lineage>
        <taxon>Bacteria</taxon>
        <taxon>Bacillati</taxon>
        <taxon>Cyanobacteriota</taxon>
        <taxon>Cyanophyceae</taxon>
        <taxon>Oscillatoriophycideae</taxon>
        <taxon>Aerosakkonematales</taxon>
        <taxon>Aerosakkonemataceae</taxon>
        <taxon>Aerosakkonema</taxon>
    </lineage>
</organism>
<proteinExistence type="predicted"/>
<sequence length="79" mass="8483">MRCAISSRAGQVLARGNLAIQKDEDGELRLVLRTDAGTLIQGGTIPADGDLTSASQVLFRQLFETWGMSDVTITAKSKM</sequence>
<protein>
    <submittedName>
        <fullName evidence="1">Uncharacterized protein</fullName>
    </submittedName>
</protein>